<proteinExistence type="predicted"/>
<geneLocation type="plasmid" evidence="1 2">
    <name>pAmyja1</name>
</geneLocation>
<keyword evidence="1" id="KW-0614">Plasmid</keyword>
<dbReference type="EMBL" id="CP008954">
    <property type="protein sequence ID" value="AIG81255.1"/>
    <property type="molecule type" value="Genomic_DNA"/>
</dbReference>
<dbReference type="AlphaFoldDB" id="A0A075VEB2"/>
<dbReference type="HOGENOM" id="CLU_2636407_0_0_11"/>
<organism evidence="1 2">
    <name type="scientific">Amycolatopsis japonica</name>
    <dbReference type="NCBI Taxonomy" id="208439"/>
    <lineage>
        <taxon>Bacteria</taxon>
        <taxon>Bacillati</taxon>
        <taxon>Actinomycetota</taxon>
        <taxon>Actinomycetes</taxon>
        <taxon>Pseudonocardiales</taxon>
        <taxon>Pseudonocardiaceae</taxon>
        <taxon>Amycolatopsis</taxon>
        <taxon>Amycolatopsis japonica group</taxon>
    </lineage>
</organism>
<reference evidence="1 2" key="1">
    <citation type="journal article" date="2014" name="J. Biotechnol.">
        <title>Complete genome sequence of the actinobacterium Amycolatopsis japonica MG417-CF17(T) (=DSM 44213T) producing (S,S)-N,N'-ethylenediaminedisuccinic acid.</title>
        <authorList>
            <person name="Stegmann E."/>
            <person name="Albersmeier A."/>
            <person name="Spohn M."/>
            <person name="Gert H."/>
            <person name="Weber T."/>
            <person name="Wohlleben W."/>
            <person name="Kalinowski J."/>
            <person name="Ruckert C."/>
        </authorList>
    </citation>
    <scope>NUCLEOTIDE SEQUENCE [LARGE SCALE GENOMIC DNA]</scope>
    <source>
        <strain evidence="2">MG417-CF17 (DSM 44213)</strain>
        <plasmid evidence="1">pAmyja1</plasmid>
    </source>
</reference>
<gene>
    <name evidence="1" type="ORF">AJAP_42420</name>
</gene>
<sequence length="78" mass="8601">MERLEGRHAAVVDLARYFEYEHLPNRLRAVSKAVHDLAQDMIDHLPDCPMLTRGLGSLLSAKDSFVRAALDAPAADGD</sequence>
<evidence type="ECO:0000313" key="1">
    <source>
        <dbReference type="EMBL" id="AIG81255.1"/>
    </source>
</evidence>
<dbReference type="Proteomes" id="UP000028492">
    <property type="component" value="Plasmid pAmyja1"/>
</dbReference>
<accession>A0A075VEB2</accession>
<evidence type="ECO:0000313" key="2">
    <source>
        <dbReference type="Proteomes" id="UP000028492"/>
    </source>
</evidence>
<dbReference type="KEGG" id="aja:AJAP_42420"/>
<protein>
    <submittedName>
        <fullName evidence="1">Uncharacterized protein</fullName>
    </submittedName>
</protein>
<dbReference type="RefSeq" id="WP_051972899.1">
    <property type="nucleotide sequence ID" value="NZ_CP008954.1"/>
</dbReference>
<name>A0A075VEB2_9PSEU</name>
<keyword evidence="2" id="KW-1185">Reference proteome</keyword>